<dbReference type="InterPro" id="IPR016187">
    <property type="entry name" value="CTDL_fold"/>
</dbReference>
<evidence type="ECO:0000256" key="1">
    <source>
        <dbReference type="SAM" id="SignalP"/>
    </source>
</evidence>
<accession>A0A226F2B4</accession>
<gene>
    <name evidence="2" type="ORF">Fcan01_00165</name>
</gene>
<dbReference type="Proteomes" id="UP000198287">
    <property type="component" value="Unassembled WGS sequence"/>
</dbReference>
<protein>
    <recommendedName>
        <fullName evidence="4">Link domain-containing protein</fullName>
    </recommendedName>
</protein>
<dbReference type="Gene3D" id="3.10.100.10">
    <property type="entry name" value="Mannose-Binding Protein A, subunit A"/>
    <property type="match status" value="1"/>
</dbReference>
<name>A0A226F2B4_FOLCA</name>
<keyword evidence="3" id="KW-1185">Reference proteome</keyword>
<comment type="caution">
    <text evidence="2">The sequence shown here is derived from an EMBL/GenBank/DDBJ whole genome shotgun (WGS) entry which is preliminary data.</text>
</comment>
<dbReference type="SUPFAM" id="SSF56436">
    <property type="entry name" value="C-type lectin-like"/>
    <property type="match status" value="2"/>
</dbReference>
<dbReference type="InterPro" id="IPR016186">
    <property type="entry name" value="C-type_lectin-like/link_sf"/>
</dbReference>
<evidence type="ECO:0000313" key="3">
    <source>
        <dbReference type="Proteomes" id="UP000198287"/>
    </source>
</evidence>
<reference evidence="2 3" key="1">
    <citation type="submission" date="2015-12" db="EMBL/GenBank/DDBJ databases">
        <title>The genome of Folsomia candida.</title>
        <authorList>
            <person name="Faddeeva A."/>
            <person name="Derks M.F."/>
            <person name="Anvar Y."/>
            <person name="Smit S."/>
            <person name="Van Straalen N."/>
            <person name="Roelofs D."/>
        </authorList>
    </citation>
    <scope>NUCLEOTIDE SEQUENCE [LARGE SCALE GENOMIC DNA]</scope>
    <source>
        <strain evidence="2 3">VU population</strain>
        <tissue evidence="2">Whole body</tissue>
    </source>
</reference>
<evidence type="ECO:0008006" key="4">
    <source>
        <dbReference type="Google" id="ProtNLM"/>
    </source>
</evidence>
<organism evidence="2 3">
    <name type="scientific">Folsomia candida</name>
    <name type="common">Springtail</name>
    <dbReference type="NCBI Taxonomy" id="158441"/>
    <lineage>
        <taxon>Eukaryota</taxon>
        <taxon>Metazoa</taxon>
        <taxon>Ecdysozoa</taxon>
        <taxon>Arthropoda</taxon>
        <taxon>Hexapoda</taxon>
        <taxon>Collembola</taxon>
        <taxon>Entomobryomorpha</taxon>
        <taxon>Isotomoidea</taxon>
        <taxon>Isotomidae</taxon>
        <taxon>Proisotominae</taxon>
        <taxon>Folsomia</taxon>
    </lineage>
</organism>
<feature type="signal peptide" evidence="1">
    <location>
        <begin position="1"/>
        <end position="19"/>
    </location>
</feature>
<proteinExistence type="predicted"/>
<feature type="chain" id="PRO_5012285248" description="Link domain-containing protein" evidence="1">
    <location>
        <begin position="20"/>
        <end position="288"/>
    </location>
</feature>
<evidence type="ECO:0000313" key="2">
    <source>
        <dbReference type="EMBL" id="OXA63929.1"/>
    </source>
</evidence>
<sequence>MRVNILLYFFLPMMYAARGDNSVGVGTGFEDIGVKSNQTKPEIFADFIYLGQFETKAYYYENTTRVNATQARAKCTEMGMKPAQINSQAEIEWLRTRMNVSLGALDAEPWTDGELYVHPQSFYWNVDNSELATELEVGIYIKTFALWFFSYRSRFSALPSNELYSTVCYLERAPTPSEIVKGQITHKKVAPGLPGSTHIEMSKGLDSHPKGVKLVGIRPVRRSPIIPTSLDYLGKYGVKDWYIDRQAVNEYSARSNCTRMGLNLAKIDSTAEMAWLTQATNETMDGGF</sequence>
<dbReference type="CDD" id="cd00037">
    <property type="entry name" value="CLECT"/>
    <property type="match status" value="2"/>
</dbReference>
<dbReference type="EMBL" id="LNIX01000001">
    <property type="protein sequence ID" value="OXA63929.1"/>
    <property type="molecule type" value="Genomic_DNA"/>
</dbReference>
<dbReference type="AlphaFoldDB" id="A0A226F2B4"/>
<keyword evidence="1" id="KW-0732">Signal</keyword>